<organism evidence="12 13">
    <name type="scientific">Paeniglutamicibacter cryotolerans</name>
    <dbReference type="NCBI Taxonomy" id="670079"/>
    <lineage>
        <taxon>Bacteria</taxon>
        <taxon>Bacillati</taxon>
        <taxon>Actinomycetota</taxon>
        <taxon>Actinomycetes</taxon>
        <taxon>Micrococcales</taxon>
        <taxon>Micrococcaceae</taxon>
        <taxon>Paeniglutamicibacter</taxon>
    </lineage>
</organism>
<evidence type="ECO:0000313" key="13">
    <source>
        <dbReference type="Proteomes" id="UP000523000"/>
    </source>
</evidence>
<keyword evidence="4" id="KW-1003">Cell membrane</keyword>
<feature type="transmembrane region" description="Helical" evidence="10">
    <location>
        <begin position="52"/>
        <end position="71"/>
    </location>
</feature>
<keyword evidence="7 10" id="KW-1133">Transmembrane helix</keyword>
<keyword evidence="6" id="KW-0029">Amino-acid transport</keyword>
<evidence type="ECO:0000256" key="10">
    <source>
        <dbReference type="SAM" id="Phobius"/>
    </source>
</evidence>
<feature type="transmembrane region" description="Helical" evidence="10">
    <location>
        <begin position="369"/>
        <end position="389"/>
    </location>
</feature>
<proteinExistence type="inferred from homology"/>
<dbReference type="AlphaFoldDB" id="A0A839QKI3"/>
<feature type="transmembrane region" description="Helical" evidence="10">
    <location>
        <begin position="135"/>
        <end position="154"/>
    </location>
</feature>
<feature type="transmembrane region" description="Helical" evidence="10">
    <location>
        <begin position="439"/>
        <end position="458"/>
    </location>
</feature>
<dbReference type="PROSITE" id="PS00218">
    <property type="entry name" value="AMINO_ACID_PERMEASE_1"/>
    <property type="match status" value="1"/>
</dbReference>
<feature type="transmembrane region" description="Helical" evidence="10">
    <location>
        <begin position="293"/>
        <end position="322"/>
    </location>
</feature>
<dbReference type="RefSeq" id="WP_183510387.1">
    <property type="nucleotide sequence ID" value="NZ_BAABGK010000113.1"/>
</dbReference>
<name>A0A839QKI3_9MICC</name>
<evidence type="ECO:0000256" key="5">
    <source>
        <dbReference type="ARBA" id="ARBA00022692"/>
    </source>
</evidence>
<accession>A0A839QKI3</accession>
<dbReference type="GO" id="GO:0006865">
    <property type="term" value="P:amino acid transport"/>
    <property type="evidence" value="ECO:0007669"/>
    <property type="project" value="UniProtKB-KW"/>
</dbReference>
<comment type="subcellular location">
    <subcellularLocation>
        <location evidence="1">Cell membrane</location>
        <topology evidence="1">Multi-pass membrane protein</topology>
    </subcellularLocation>
</comment>
<dbReference type="GO" id="GO:0055085">
    <property type="term" value="P:transmembrane transport"/>
    <property type="evidence" value="ECO:0007669"/>
    <property type="project" value="InterPro"/>
</dbReference>
<feature type="compositionally biased region" description="Polar residues" evidence="9">
    <location>
        <begin position="1"/>
        <end position="12"/>
    </location>
</feature>
<dbReference type="Gene3D" id="1.20.1740.10">
    <property type="entry name" value="Amino acid/polyamine transporter I"/>
    <property type="match status" value="1"/>
</dbReference>
<evidence type="ECO:0000256" key="2">
    <source>
        <dbReference type="ARBA" id="ARBA00008583"/>
    </source>
</evidence>
<dbReference type="FunFam" id="1.20.1740.10:FF:000001">
    <property type="entry name" value="Amino acid permease"/>
    <property type="match status" value="1"/>
</dbReference>
<evidence type="ECO:0000256" key="4">
    <source>
        <dbReference type="ARBA" id="ARBA00022475"/>
    </source>
</evidence>
<sequence>MTTVLTQTTPPESDSKRTLQRGLTPRHVRFIALGSAIGTGLFYGSAKTIQTAGPAVLIAYVIAGLLVFAVMRSLGEMAVRHPIAGSFAQYAGRYISPRMGFLTGWTFVFEMIVVAIADMTAVGTYMRMWFPDTPGWIWMLAALLLIAGLNTMRVGIFGEMEFWFSLIKVTTIIALIGTGLYLIVFGISTGGYEPGVHNLVDFGGFAPFGVWGIIMSLGIVVFSFGGIETLGMTAGEADDPATSIPQAVNTVPVRVLLFYVLSLGVLMCLIPWHTMDPDISPFVQVFAGIGIPGAVHVINAVVLTAALSAMNSIVYAAVRAMFGLAAQGHAPKSFAKVNRHGIPTVPVALVSVCLLVGLGLYFWIPDQLFLVVASIATFATLFVWTSILLSHHLMRRELARENAPKGIFALPLWPLPTYLGFAFMALVVVILGFSTAGRTALIVGGVWIVLLLAAYQFLVPASGRIRPALENYTPAAETAAADATS</sequence>
<feature type="transmembrane region" description="Helical" evidence="10">
    <location>
        <begin position="166"/>
        <end position="188"/>
    </location>
</feature>
<feature type="transmembrane region" description="Helical" evidence="10">
    <location>
        <begin position="410"/>
        <end position="433"/>
    </location>
</feature>
<keyword evidence="8 10" id="KW-0472">Membrane</keyword>
<feature type="transmembrane region" description="Helical" evidence="10">
    <location>
        <begin position="208"/>
        <end position="230"/>
    </location>
</feature>
<dbReference type="InterPro" id="IPR004840">
    <property type="entry name" value="Amino_acid_permease_CS"/>
</dbReference>
<dbReference type="Proteomes" id="UP000523000">
    <property type="component" value="Unassembled WGS sequence"/>
</dbReference>
<evidence type="ECO:0000256" key="6">
    <source>
        <dbReference type="ARBA" id="ARBA00022970"/>
    </source>
</evidence>
<feature type="domain" description="Amino acid permease/ SLC12A" evidence="11">
    <location>
        <begin position="27"/>
        <end position="457"/>
    </location>
</feature>
<evidence type="ECO:0000256" key="7">
    <source>
        <dbReference type="ARBA" id="ARBA00022989"/>
    </source>
</evidence>
<evidence type="ECO:0000259" key="11">
    <source>
        <dbReference type="Pfam" id="PF00324"/>
    </source>
</evidence>
<keyword evidence="5 10" id="KW-0812">Transmembrane</keyword>
<evidence type="ECO:0000313" key="12">
    <source>
        <dbReference type="EMBL" id="MBB2995075.1"/>
    </source>
</evidence>
<dbReference type="Pfam" id="PF00324">
    <property type="entry name" value="AA_permease"/>
    <property type="match status" value="1"/>
</dbReference>
<dbReference type="PANTHER" id="PTHR43495">
    <property type="entry name" value="GABA PERMEASE"/>
    <property type="match status" value="1"/>
</dbReference>
<feature type="transmembrane region" description="Helical" evidence="10">
    <location>
        <begin position="27"/>
        <end position="46"/>
    </location>
</feature>
<dbReference type="GO" id="GO:0005886">
    <property type="term" value="C:plasma membrane"/>
    <property type="evidence" value="ECO:0007669"/>
    <property type="project" value="UniProtKB-SubCell"/>
</dbReference>
<keyword evidence="13" id="KW-1185">Reference proteome</keyword>
<protein>
    <submittedName>
        <fullName evidence="12">Histidine transporter</fullName>
    </submittedName>
</protein>
<gene>
    <name evidence="12" type="ORF">E9229_001266</name>
</gene>
<dbReference type="PANTHER" id="PTHR43495:SF2">
    <property type="entry name" value="D-SERINE_D-ALANINE_GLYCINE TRANSPORTER"/>
    <property type="match status" value="1"/>
</dbReference>
<comment type="caution">
    <text evidence="12">The sequence shown here is derived from an EMBL/GenBank/DDBJ whole genome shotgun (WGS) entry which is preliminary data.</text>
</comment>
<keyword evidence="3" id="KW-0813">Transport</keyword>
<feature type="transmembrane region" description="Helical" evidence="10">
    <location>
        <begin position="102"/>
        <end position="123"/>
    </location>
</feature>
<evidence type="ECO:0000256" key="1">
    <source>
        <dbReference type="ARBA" id="ARBA00004651"/>
    </source>
</evidence>
<dbReference type="PIRSF" id="PIRSF006060">
    <property type="entry name" value="AA_transporter"/>
    <property type="match status" value="1"/>
</dbReference>
<evidence type="ECO:0000256" key="3">
    <source>
        <dbReference type="ARBA" id="ARBA00022448"/>
    </source>
</evidence>
<comment type="similarity">
    <text evidence="2">Belongs to the amino acid-polyamine-organocation (APC) superfamily. Amino acid transporter (AAT) (TC 2.A.3.1) family.</text>
</comment>
<evidence type="ECO:0000256" key="8">
    <source>
        <dbReference type="ARBA" id="ARBA00023136"/>
    </source>
</evidence>
<dbReference type="InterPro" id="IPR004841">
    <property type="entry name" value="AA-permease/SLC12A_dom"/>
</dbReference>
<feature type="transmembrane region" description="Helical" evidence="10">
    <location>
        <begin position="251"/>
        <end position="273"/>
    </location>
</feature>
<feature type="region of interest" description="Disordered" evidence="9">
    <location>
        <begin position="1"/>
        <end position="20"/>
    </location>
</feature>
<evidence type="ECO:0000256" key="9">
    <source>
        <dbReference type="SAM" id="MobiDB-lite"/>
    </source>
</evidence>
<dbReference type="EMBL" id="JACHVS010000001">
    <property type="protein sequence ID" value="MBB2995075.1"/>
    <property type="molecule type" value="Genomic_DNA"/>
</dbReference>
<feature type="transmembrane region" description="Helical" evidence="10">
    <location>
        <begin position="342"/>
        <end position="363"/>
    </location>
</feature>
<reference evidence="12 13" key="1">
    <citation type="submission" date="2020-08" db="EMBL/GenBank/DDBJ databases">
        <title>Sequencing the genomes of 1000 actinobacteria strains.</title>
        <authorList>
            <person name="Klenk H.-P."/>
        </authorList>
    </citation>
    <scope>NUCLEOTIDE SEQUENCE [LARGE SCALE GENOMIC DNA]</scope>
    <source>
        <strain evidence="12 13">DSM 22826</strain>
    </source>
</reference>